<evidence type="ECO:0000256" key="5">
    <source>
        <dbReference type="ARBA" id="ARBA00022777"/>
    </source>
</evidence>
<dbReference type="CDD" id="cd00156">
    <property type="entry name" value="REC"/>
    <property type="match status" value="1"/>
</dbReference>
<dbReference type="InterPro" id="IPR036097">
    <property type="entry name" value="HisK_dim/P_sf"/>
</dbReference>
<sequence length="445" mass="49109">MNISEIDDIERLRRINQALMSRVEQSMDQQGNAFSLFQTAINLEGRIRARTEELRSTLRRLEKTNQDLVQAKEAAEIANLSKTRFLAAASHDVLQPLNAARLSISALSDLQTTQDGRTMAQQVERSLETMEELLRTLLDISKLDAGVVRPEITTVQLDTLFQSLQSDFAPLAERKGLRLRFRPTRLAVLSDQGMYRRVVQNIVSNAIRYTRSGGVFVAARARGDQVRVDVIDTGTGIPEDEFDAVFEEFHRGPDLSDDGSGGLGLGLSIVKRMVAALDHPLNFTSVVGKGTVFRLNAPMAARPLVEAASIGTSEPERPRTYGLDGARVLLVENDAAVRRAMSILLQRWGCDVRDGACLAETLAHIEDGGFEPDIIIADQHLDHGDLGTEVITETRRLSRKAIPALITTADFSEDLAQVARSAHMEVMRKPVKPAQLRALMAHMLA</sequence>
<dbReference type="PANTHER" id="PTHR43047:SF9">
    <property type="entry name" value="HISTIDINE KINASE"/>
    <property type="match status" value="1"/>
</dbReference>
<evidence type="ECO:0000256" key="6">
    <source>
        <dbReference type="PROSITE-ProRule" id="PRU00169"/>
    </source>
</evidence>
<dbReference type="Gene3D" id="3.30.565.10">
    <property type="entry name" value="Histidine kinase-like ATPase, C-terminal domain"/>
    <property type="match status" value="1"/>
</dbReference>
<keyword evidence="11" id="KW-1185">Reference proteome</keyword>
<protein>
    <recommendedName>
        <fullName evidence="2">histidine kinase</fullName>
        <ecNumber evidence="2">2.7.13.3</ecNumber>
    </recommendedName>
</protein>
<dbReference type="SUPFAM" id="SSF47384">
    <property type="entry name" value="Homodimeric domain of signal transducing histidine kinase"/>
    <property type="match status" value="1"/>
</dbReference>
<dbReference type="SMART" id="SM00388">
    <property type="entry name" value="HisKA"/>
    <property type="match status" value="1"/>
</dbReference>
<dbReference type="CDD" id="cd00082">
    <property type="entry name" value="HisKA"/>
    <property type="match status" value="1"/>
</dbReference>
<proteinExistence type="predicted"/>
<dbReference type="SUPFAM" id="SSF52172">
    <property type="entry name" value="CheY-like"/>
    <property type="match status" value="1"/>
</dbReference>
<dbReference type="InterPro" id="IPR004358">
    <property type="entry name" value="Sig_transdc_His_kin-like_C"/>
</dbReference>
<dbReference type="InterPro" id="IPR001789">
    <property type="entry name" value="Sig_transdc_resp-reg_receiver"/>
</dbReference>
<evidence type="ECO:0000256" key="3">
    <source>
        <dbReference type="ARBA" id="ARBA00022553"/>
    </source>
</evidence>
<evidence type="ECO:0000259" key="9">
    <source>
        <dbReference type="PROSITE" id="PS50110"/>
    </source>
</evidence>
<dbReference type="InterPro" id="IPR003661">
    <property type="entry name" value="HisK_dim/P_dom"/>
</dbReference>
<dbReference type="EMBL" id="PDVP01000001">
    <property type="protein sequence ID" value="PHP68850.1"/>
    <property type="molecule type" value="Genomic_DNA"/>
</dbReference>
<evidence type="ECO:0000313" key="10">
    <source>
        <dbReference type="EMBL" id="PHP68850.1"/>
    </source>
</evidence>
<dbReference type="GO" id="GO:0000155">
    <property type="term" value="F:phosphorelay sensor kinase activity"/>
    <property type="evidence" value="ECO:0007669"/>
    <property type="project" value="InterPro"/>
</dbReference>
<comment type="catalytic activity">
    <reaction evidence="1">
        <text>ATP + protein L-histidine = ADP + protein N-phospho-L-histidine.</text>
        <dbReference type="EC" id="2.7.13.3"/>
    </reaction>
</comment>
<evidence type="ECO:0000313" key="11">
    <source>
        <dbReference type="Proteomes" id="UP000221168"/>
    </source>
</evidence>
<keyword evidence="5 10" id="KW-0418">Kinase</keyword>
<evidence type="ECO:0000259" key="8">
    <source>
        <dbReference type="PROSITE" id="PS50109"/>
    </source>
</evidence>
<dbReference type="FunFam" id="3.30.565.10:FF:000049">
    <property type="entry name" value="Two-component sensor histidine kinase"/>
    <property type="match status" value="1"/>
</dbReference>
<keyword evidence="7" id="KW-0175">Coiled coil</keyword>
<dbReference type="PANTHER" id="PTHR43047">
    <property type="entry name" value="TWO-COMPONENT HISTIDINE PROTEIN KINASE"/>
    <property type="match status" value="1"/>
</dbReference>
<dbReference type="OrthoDB" id="9764438at2"/>
<gene>
    <name evidence="10" type="ORF">CSC94_02330</name>
</gene>
<name>A0A2G1QTR3_9HYPH</name>
<dbReference type="SMART" id="SM00448">
    <property type="entry name" value="REC"/>
    <property type="match status" value="1"/>
</dbReference>
<dbReference type="GO" id="GO:0005886">
    <property type="term" value="C:plasma membrane"/>
    <property type="evidence" value="ECO:0007669"/>
    <property type="project" value="TreeGrafter"/>
</dbReference>
<dbReference type="CDD" id="cd00075">
    <property type="entry name" value="HATPase"/>
    <property type="match status" value="1"/>
</dbReference>
<dbReference type="Gene3D" id="1.10.287.130">
    <property type="match status" value="1"/>
</dbReference>
<dbReference type="SMART" id="SM00387">
    <property type="entry name" value="HATPase_c"/>
    <property type="match status" value="1"/>
</dbReference>
<dbReference type="Gene3D" id="3.40.50.2300">
    <property type="match status" value="1"/>
</dbReference>
<feature type="domain" description="Histidine kinase" evidence="8">
    <location>
        <begin position="88"/>
        <end position="301"/>
    </location>
</feature>
<dbReference type="InterPro" id="IPR005467">
    <property type="entry name" value="His_kinase_dom"/>
</dbReference>
<dbReference type="Pfam" id="PF00512">
    <property type="entry name" value="HisKA"/>
    <property type="match status" value="1"/>
</dbReference>
<feature type="coiled-coil region" evidence="7">
    <location>
        <begin position="9"/>
        <end position="81"/>
    </location>
</feature>
<reference evidence="10 11" key="1">
    <citation type="submission" date="2017-10" db="EMBL/GenBank/DDBJ databases">
        <title>Sedimentibacterium mangrovi gen. nov., sp. nov., a novel member of family Phyllobacteriacea isolated from mangrove sediment.</title>
        <authorList>
            <person name="Liao H."/>
            <person name="Tian Y."/>
        </authorList>
    </citation>
    <scope>NUCLEOTIDE SEQUENCE [LARGE SCALE GENOMIC DNA]</scope>
    <source>
        <strain evidence="10 11">X9-2-2</strain>
    </source>
</reference>
<evidence type="ECO:0000256" key="4">
    <source>
        <dbReference type="ARBA" id="ARBA00022679"/>
    </source>
</evidence>
<organism evidence="10 11">
    <name type="scientific">Zhengella mangrovi</name>
    <dbReference type="NCBI Taxonomy" id="1982044"/>
    <lineage>
        <taxon>Bacteria</taxon>
        <taxon>Pseudomonadati</taxon>
        <taxon>Pseudomonadota</taxon>
        <taxon>Alphaproteobacteria</taxon>
        <taxon>Hyphomicrobiales</taxon>
        <taxon>Notoacmeibacteraceae</taxon>
        <taxon>Zhengella</taxon>
    </lineage>
</organism>
<comment type="caution">
    <text evidence="10">The sequence shown here is derived from an EMBL/GenBank/DDBJ whole genome shotgun (WGS) entry which is preliminary data.</text>
</comment>
<dbReference type="PROSITE" id="PS50109">
    <property type="entry name" value="HIS_KIN"/>
    <property type="match status" value="1"/>
</dbReference>
<keyword evidence="3 6" id="KW-0597">Phosphoprotein</keyword>
<dbReference type="PRINTS" id="PR00344">
    <property type="entry name" value="BCTRLSENSOR"/>
</dbReference>
<keyword evidence="4" id="KW-0808">Transferase</keyword>
<dbReference type="Proteomes" id="UP000221168">
    <property type="component" value="Unassembled WGS sequence"/>
</dbReference>
<accession>A0A2G1QTR3</accession>
<dbReference type="SUPFAM" id="SSF55874">
    <property type="entry name" value="ATPase domain of HSP90 chaperone/DNA topoisomerase II/histidine kinase"/>
    <property type="match status" value="1"/>
</dbReference>
<dbReference type="Pfam" id="PF02518">
    <property type="entry name" value="HATPase_c"/>
    <property type="match status" value="1"/>
</dbReference>
<dbReference type="AlphaFoldDB" id="A0A2G1QTR3"/>
<dbReference type="Pfam" id="PF00072">
    <property type="entry name" value="Response_reg"/>
    <property type="match status" value="1"/>
</dbReference>
<dbReference type="PROSITE" id="PS50110">
    <property type="entry name" value="RESPONSE_REGULATORY"/>
    <property type="match status" value="1"/>
</dbReference>
<evidence type="ECO:0000256" key="2">
    <source>
        <dbReference type="ARBA" id="ARBA00012438"/>
    </source>
</evidence>
<feature type="modified residue" description="4-aspartylphosphate" evidence="6">
    <location>
        <position position="378"/>
    </location>
</feature>
<dbReference type="RefSeq" id="WP_099303325.1">
    <property type="nucleotide sequence ID" value="NZ_PDVP01000001.1"/>
</dbReference>
<dbReference type="GO" id="GO:0009927">
    <property type="term" value="F:histidine phosphotransfer kinase activity"/>
    <property type="evidence" value="ECO:0007669"/>
    <property type="project" value="TreeGrafter"/>
</dbReference>
<dbReference type="InterPro" id="IPR003594">
    <property type="entry name" value="HATPase_dom"/>
</dbReference>
<dbReference type="InterPro" id="IPR011006">
    <property type="entry name" value="CheY-like_superfamily"/>
</dbReference>
<feature type="domain" description="Response regulatory" evidence="9">
    <location>
        <begin position="327"/>
        <end position="444"/>
    </location>
</feature>
<dbReference type="EC" id="2.7.13.3" evidence="2"/>
<dbReference type="InterPro" id="IPR036890">
    <property type="entry name" value="HATPase_C_sf"/>
</dbReference>
<evidence type="ECO:0000256" key="7">
    <source>
        <dbReference type="SAM" id="Coils"/>
    </source>
</evidence>
<evidence type="ECO:0000256" key="1">
    <source>
        <dbReference type="ARBA" id="ARBA00000085"/>
    </source>
</evidence>